<reference evidence="1" key="1">
    <citation type="submission" date="2021-12" db="EMBL/GenBank/DDBJ databases">
        <authorList>
            <person name="Zaccaron A."/>
            <person name="Stergiopoulos I."/>
        </authorList>
    </citation>
    <scope>NUCLEOTIDE SEQUENCE</scope>
    <source>
        <strain evidence="1">Race5_Kim</strain>
    </source>
</reference>
<accession>A0A9Q8PEH6</accession>
<dbReference type="AlphaFoldDB" id="A0A9Q8PEH6"/>
<dbReference type="GeneID" id="71990922"/>
<name>A0A9Q8PEH6_PASFU</name>
<sequence length="256" mass="28483">MSCPKIQQAPVSCNSSARQNELIRSAAYRHPCRSLHSCGSQNRSATYKTLSSPMPHVPSQSKQSARTIQMGTRHLICVYHKGRFQVAHYGQWDGYPSGQGITVLKFLIRPGNIERLKAGLEHTKIIVANTCEDFANLSEDDRQLLQSSASCSRDTGAKILDMVAQAGDADTAEGKIPIVLDLEFHKDGLFCEWVYVVDLDEEALEVYVGRFGLERRRLRPGSVRFGEDSGIGLIESFAFDSLPEDLQQLEVHDAEE</sequence>
<evidence type="ECO:0000313" key="2">
    <source>
        <dbReference type="Proteomes" id="UP000756132"/>
    </source>
</evidence>
<gene>
    <name evidence="1" type="ORF">CLAFUR5_11044</name>
</gene>
<keyword evidence="2" id="KW-1185">Reference proteome</keyword>
<organism evidence="1 2">
    <name type="scientific">Passalora fulva</name>
    <name type="common">Tomato leaf mold</name>
    <name type="synonym">Cladosporium fulvum</name>
    <dbReference type="NCBI Taxonomy" id="5499"/>
    <lineage>
        <taxon>Eukaryota</taxon>
        <taxon>Fungi</taxon>
        <taxon>Dikarya</taxon>
        <taxon>Ascomycota</taxon>
        <taxon>Pezizomycotina</taxon>
        <taxon>Dothideomycetes</taxon>
        <taxon>Dothideomycetidae</taxon>
        <taxon>Mycosphaerellales</taxon>
        <taxon>Mycosphaerellaceae</taxon>
        <taxon>Fulvia</taxon>
    </lineage>
</organism>
<dbReference type="RefSeq" id="XP_047765308.1">
    <property type="nucleotide sequence ID" value="XM_047910192.1"/>
</dbReference>
<dbReference type="OrthoDB" id="3938867at2759"/>
<evidence type="ECO:0000313" key="1">
    <source>
        <dbReference type="EMBL" id="UJO20942.1"/>
    </source>
</evidence>
<dbReference type="KEGG" id="ffu:CLAFUR5_11044"/>
<proteinExistence type="predicted"/>
<dbReference type="EMBL" id="CP090170">
    <property type="protein sequence ID" value="UJO20942.1"/>
    <property type="molecule type" value="Genomic_DNA"/>
</dbReference>
<dbReference type="Proteomes" id="UP000756132">
    <property type="component" value="Chromosome 8"/>
</dbReference>
<protein>
    <submittedName>
        <fullName evidence="1">Uncharacterized protein</fullName>
    </submittedName>
</protein>
<reference evidence="1" key="2">
    <citation type="journal article" date="2022" name="Microb. Genom.">
        <title>A chromosome-scale genome assembly of the tomato pathogen Cladosporium fulvum reveals a compartmentalized genome architecture and the presence of a dispensable chromosome.</title>
        <authorList>
            <person name="Zaccaron A.Z."/>
            <person name="Chen L.H."/>
            <person name="Samaras A."/>
            <person name="Stergiopoulos I."/>
        </authorList>
    </citation>
    <scope>NUCLEOTIDE SEQUENCE</scope>
    <source>
        <strain evidence="1">Race5_Kim</strain>
    </source>
</reference>